<accession>A0A5P0YZU3</accession>
<dbReference type="InterPro" id="IPR001867">
    <property type="entry name" value="OmpR/PhoB-type_DNA-bd"/>
</dbReference>
<reference evidence="10 11" key="1">
    <citation type="submission" date="2019-10" db="EMBL/GenBank/DDBJ databases">
        <title>Streptomyces sp. nov., a novel actinobacterium isolated from alkaline environment.</title>
        <authorList>
            <person name="Golinska P."/>
        </authorList>
    </citation>
    <scope>NUCLEOTIDE SEQUENCE [LARGE SCALE GENOMIC DNA]</scope>
    <source>
        <strain evidence="10 11">OF1</strain>
    </source>
</reference>
<dbReference type="RefSeq" id="WP_143650170.1">
    <property type="nucleotide sequence ID" value="NZ_JABJWZ010000252.1"/>
</dbReference>
<dbReference type="InterPro" id="IPR005158">
    <property type="entry name" value="BTAD"/>
</dbReference>
<evidence type="ECO:0000313" key="8">
    <source>
        <dbReference type="EMBL" id="MBB1255826.1"/>
    </source>
</evidence>
<dbReference type="AlphaFoldDB" id="A0A5P0YZU3"/>
<name>A0A5P0YZU3_9ACTN</name>
<dbReference type="PANTHER" id="PTHR35807:SF1">
    <property type="entry name" value="TRANSCRIPTIONAL REGULATOR REDD"/>
    <property type="match status" value="1"/>
</dbReference>
<sequence length="282" mass="30963">MRASTCQVPHLDDRDHALRDDRSALHFGVLGPLTVGDAEAGEVVAIAPKMRTVLALLVSHADQVVPTSVLIRELWDDSPPASGLRTLQTYILNCRKLLRRLTGLPAAELSGQVLVTQAGGYGFRSHGGPVDWMEYQRLTDRGTRAVAEGDDTRGIRLLDEALALWRGPAFVDVPTGPVLESRRRLFEESRLSAIVALAETRIRAGLHHEVIGHLAALTSEHAFHEGLHAQYMRALALSGRRAQALEVFSTLRTRLVTEIGLEPGYPLQQLQLAILNSHTHDL</sequence>
<dbReference type="Proteomes" id="UP000320857">
    <property type="component" value="Unassembled WGS sequence"/>
</dbReference>
<evidence type="ECO:0000259" key="7">
    <source>
        <dbReference type="PROSITE" id="PS51755"/>
    </source>
</evidence>
<dbReference type="PANTHER" id="PTHR35807">
    <property type="entry name" value="TRANSCRIPTIONAL REGULATOR REDD-RELATED"/>
    <property type="match status" value="1"/>
</dbReference>
<dbReference type="Gene3D" id="1.10.10.10">
    <property type="entry name" value="Winged helix-like DNA-binding domain superfamily/Winged helix DNA-binding domain"/>
    <property type="match status" value="1"/>
</dbReference>
<dbReference type="SUPFAM" id="SSF46894">
    <property type="entry name" value="C-terminal effector domain of the bipartite response regulators"/>
    <property type="match status" value="1"/>
</dbReference>
<organism evidence="10 11">
    <name type="scientific">Streptomyces alkaliterrae</name>
    <dbReference type="NCBI Taxonomy" id="2213162"/>
    <lineage>
        <taxon>Bacteria</taxon>
        <taxon>Bacillati</taxon>
        <taxon>Actinomycetota</taxon>
        <taxon>Actinomycetes</taxon>
        <taxon>Kitasatosporales</taxon>
        <taxon>Streptomycetaceae</taxon>
        <taxon>Streptomyces</taxon>
    </lineage>
</organism>
<evidence type="ECO:0000256" key="2">
    <source>
        <dbReference type="ARBA" id="ARBA00023012"/>
    </source>
</evidence>
<protein>
    <submittedName>
        <fullName evidence="8 10">Transcriptional regulator</fullName>
    </submittedName>
</protein>
<comment type="caution">
    <text evidence="10">The sequence shown here is derived from an EMBL/GenBank/DDBJ whole genome shotgun (WGS) entry which is preliminary data.</text>
</comment>
<dbReference type="Pfam" id="PF03704">
    <property type="entry name" value="BTAD"/>
    <property type="match status" value="1"/>
</dbReference>
<dbReference type="InterPro" id="IPR051677">
    <property type="entry name" value="AfsR-DnrI-RedD_regulator"/>
</dbReference>
<keyword evidence="11" id="KW-1185">Reference proteome</keyword>
<dbReference type="Pfam" id="PF00486">
    <property type="entry name" value="Trans_reg_C"/>
    <property type="match status" value="1"/>
</dbReference>
<evidence type="ECO:0000256" key="5">
    <source>
        <dbReference type="ARBA" id="ARBA00023163"/>
    </source>
</evidence>
<evidence type="ECO:0000313" key="9">
    <source>
        <dbReference type="EMBL" id="MBB1261913.1"/>
    </source>
</evidence>
<evidence type="ECO:0000256" key="3">
    <source>
        <dbReference type="ARBA" id="ARBA00023015"/>
    </source>
</evidence>
<evidence type="ECO:0000313" key="11">
    <source>
        <dbReference type="Proteomes" id="UP000320857"/>
    </source>
</evidence>
<keyword evidence="3" id="KW-0805">Transcription regulation</keyword>
<feature type="domain" description="OmpR/PhoB-type" evidence="7">
    <location>
        <begin position="14"/>
        <end position="125"/>
    </location>
</feature>
<evidence type="ECO:0000256" key="6">
    <source>
        <dbReference type="PROSITE-ProRule" id="PRU01091"/>
    </source>
</evidence>
<proteinExistence type="inferred from homology"/>
<feature type="DNA-binding region" description="OmpR/PhoB-type" evidence="6">
    <location>
        <begin position="14"/>
        <end position="125"/>
    </location>
</feature>
<keyword evidence="4 6" id="KW-0238">DNA-binding</keyword>
<keyword evidence="2" id="KW-0902">Two-component regulatory system</keyword>
<evidence type="ECO:0000313" key="10">
    <source>
        <dbReference type="EMBL" id="MQS04329.1"/>
    </source>
</evidence>
<gene>
    <name evidence="10" type="ORF">FNX44_021130</name>
    <name evidence="8" type="ORF">H3146_21050</name>
    <name evidence="9" type="ORF">H3147_24315</name>
</gene>
<evidence type="ECO:0000313" key="13">
    <source>
        <dbReference type="Proteomes" id="UP000525686"/>
    </source>
</evidence>
<reference evidence="12 13" key="2">
    <citation type="submission" date="2020-05" db="EMBL/GenBank/DDBJ databases">
        <title>Classification of alakaliphilic streptomycetes isolated from an alkaline soil next to Lonar Crater, India and a proposal for the recognition of Streptomyces alkaliterrae sp. nov.</title>
        <authorList>
            <person name="Golinska P."/>
        </authorList>
    </citation>
    <scope>NUCLEOTIDE SEQUENCE [LARGE SCALE GENOMIC DNA]</scope>
    <source>
        <strain evidence="13">OF3</strain>
        <strain evidence="12">OF8</strain>
    </source>
</reference>
<evidence type="ECO:0000256" key="1">
    <source>
        <dbReference type="ARBA" id="ARBA00005820"/>
    </source>
</evidence>
<dbReference type="GO" id="GO:0003677">
    <property type="term" value="F:DNA binding"/>
    <property type="evidence" value="ECO:0007669"/>
    <property type="project" value="UniProtKB-UniRule"/>
</dbReference>
<dbReference type="InterPro" id="IPR036388">
    <property type="entry name" value="WH-like_DNA-bd_sf"/>
</dbReference>
<dbReference type="EMBL" id="VJYK02000271">
    <property type="protein sequence ID" value="MQS04329.1"/>
    <property type="molecule type" value="Genomic_DNA"/>
</dbReference>
<dbReference type="Proteomes" id="UP000525686">
    <property type="component" value="Unassembled WGS sequence"/>
</dbReference>
<dbReference type="EMBL" id="JABJXA010000226">
    <property type="protein sequence ID" value="MBB1261913.1"/>
    <property type="molecule type" value="Genomic_DNA"/>
</dbReference>
<dbReference type="PROSITE" id="PS51755">
    <property type="entry name" value="OMPR_PHOB"/>
    <property type="match status" value="1"/>
</dbReference>
<dbReference type="GO" id="GO:0006355">
    <property type="term" value="P:regulation of DNA-templated transcription"/>
    <property type="evidence" value="ECO:0007669"/>
    <property type="project" value="InterPro"/>
</dbReference>
<dbReference type="OrthoDB" id="4336084at2"/>
<dbReference type="CDD" id="cd15831">
    <property type="entry name" value="BTAD"/>
    <property type="match status" value="1"/>
</dbReference>
<dbReference type="SUPFAM" id="SSF48452">
    <property type="entry name" value="TPR-like"/>
    <property type="match status" value="1"/>
</dbReference>
<evidence type="ECO:0000256" key="4">
    <source>
        <dbReference type="ARBA" id="ARBA00023125"/>
    </source>
</evidence>
<dbReference type="InterPro" id="IPR016032">
    <property type="entry name" value="Sig_transdc_resp-reg_C-effctor"/>
</dbReference>
<dbReference type="SMART" id="SM00862">
    <property type="entry name" value="Trans_reg_C"/>
    <property type="match status" value="1"/>
</dbReference>
<dbReference type="SMART" id="SM01043">
    <property type="entry name" value="BTAD"/>
    <property type="match status" value="1"/>
</dbReference>
<dbReference type="GO" id="GO:0000160">
    <property type="term" value="P:phosphorelay signal transduction system"/>
    <property type="evidence" value="ECO:0007669"/>
    <property type="project" value="UniProtKB-KW"/>
</dbReference>
<dbReference type="InterPro" id="IPR011990">
    <property type="entry name" value="TPR-like_helical_dom_sf"/>
</dbReference>
<comment type="similarity">
    <text evidence="1">Belongs to the AfsR/DnrI/RedD regulatory family.</text>
</comment>
<dbReference type="Proteomes" id="UP000517765">
    <property type="component" value="Unassembled WGS sequence"/>
</dbReference>
<reference evidence="8" key="3">
    <citation type="journal article" name="Syst. Appl. Microbiol.">
        <title>Streptomyces alkaliterrae sp. nov., isolated from an alkaline soil, and emended descriptions of Streptomyces alkaliphilus, Streptomyces calidiresistens and Streptomyces durbertensis.</title>
        <authorList>
            <person name="Swiecimska M."/>
            <person name="Golinska P."/>
            <person name="Nouioui I."/>
            <person name="Wypij M."/>
            <person name="Rai M."/>
            <person name="Sangal V."/>
            <person name="Goodfellow M."/>
        </authorList>
    </citation>
    <scope>NUCLEOTIDE SEQUENCE</scope>
    <source>
        <strain evidence="8">OF3</strain>
        <strain evidence="9">OF8</strain>
    </source>
</reference>
<evidence type="ECO:0000313" key="12">
    <source>
        <dbReference type="Proteomes" id="UP000517765"/>
    </source>
</evidence>
<dbReference type="EMBL" id="JABJWZ010000252">
    <property type="protein sequence ID" value="MBB1255826.1"/>
    <property type="molecule type" value="Genomic_DNA"/>
</dbReference>
<dbReference type="Gene3D" id="1.25.40.10">
    <property type="entry name" value="Tetratricopeptide repeat domain"/>
    <property type="match status" value="1"/>
</dbReference>
<keyword evidence="5" id="KW-0804">Transcription</keyword>